<feature type="compositionally biased region" description="Polar residues" evidence="1">
    <location>
        <begin position="1"/>
        <end position="15"/>
    </location>
</feature>
<dbReference type="WBParaSite" id="SVE_1744900.1">
    <property type="protein sequence ID" value="SVE_1744900.1"/>
    <property type="gene ID" value="SVE_1744900"/>
</dbReference>
<reference evidence="2" key="1">
    <citation type="submission" date="2014-07" db="EMBL/GenBank/DDBJ databases">
        <authorList>
            <person name="Martin A.A"/>
            <person name="De Silva N."/>
        </authorList>
    </citation>
    <scope>NUCLEOTIDE SEQUENCE</scope>
</reference>
<organism evidence="2 3">
    <name type="scientific">Strongyloides venezuelensis</name>
    <name type="common">Threadworm</name>
    <dbReference type="NCBI Taxonomy" id="75913"/>
    <lineage>
        <taxon>Eukaryota</taxon>
        <taxon>Metazoa</taxon>
        <taxon>Ecdysozoa</taxon>
        <taxon>Nematoda</taxon>
        <taxon>Chromadorea</taxon>
        <taxon>Rhabditida</taxon>
        <taxon>Tylenchina</taxon>
        <taxon>Panagrolaimomorpha</taxon>
        <taxon>Strongyloidoidea</taxon>
        <taxon>Strongyloididae</taxon>
        <taxon>Strongyloides</taxon>
    </lineage>
</organism>
<reference evidence="3" key="2">
    <citation type="submission" date="2015-08" db="UniProtKB">
        <authorList>
            <consortium name="WormBaseParasite"/>
        </authorList>
    </citation>
    <scope>IDENTIFICATION</scope>
</reference>
<accession>A0A0K0FYC3</accession>
<keyword evidence="2" id="KW-1185">Reference proteome</keyword>
<sequence>MSSSVNSNFNRVINNEENDQHNIVDRQSQENSNAQSNQAQRHVIYQDNLSNVLEFNNNEINGDLETSIDLTDYAKYIPEDGSNQLLTSNIIVSHSDTAFVDISTEEGIAPASSEISEVFSDVNVVMNLDTESSSIHANNRTESFDELTPDLLDEIRGVEINEENMSIRSKSSDGNEIENIEKITTYAIIETKKEEIGKRKDKVIQPNVCDKNVVNNDIVVIDKLSQLELSDDDESTTLLENHSKNNLNNMNNHHENKLKENDKNLDVVGQTLLYLPKIDMSKSGGTENQENINKTTKYTYSPKECEKSGKCSCCTIM</sequence>
<name>A0A0K0FYC3_STRVS</name>
<dbReference type="Proteomes" id="UP000035680">
    <property type="component" value="Unassembled WGS sequence"/>
</dbReference>
<evidence type="ECO:0000256" key="1">
    <source>
        <dbReference type="SAM" id="MobiDB-lite"/>
    </source>
</evidence>
<proteinExistence type="predicted"/>
<evidence type="ECO:0000313" key="2">
    <source>
        <dbReference type="Proteomes" id="UP000035680"/>
    </source>
</evidence>
<dbReference type="AlphaFoldDB" id="A0A0K0FYC3"/>
<protein>
    <submittedName>
        <fullName evidence="3">Uncharacterized protein</fullName>
    </submittedName>
</protein>
<evidence type="ECO:0000313" key="3">
    <source>
        <dbReference type="WBParaSite" id="SVE_1744900.1"/>
    </source>
</evidence>
<feature type="region of interest" description="Disordered" evidence="1">
    <location>
        <begin position="1"/>
        <end position="21"/>
    </location>
</feature>